<comment type="caution">
    <text evidence="2">The sequence shown here is derived from an EMBL/GenBank/DDBJ whole genome shotgun (WGS) entry which is preliminary data.</text>
</comment>
<sequence>MSSLHSAARQARLTPMPGRTFAIGDIHGDLTALRTLLGRLPPLVPTDTLVFLGDYLDRGPCSAEVIQLLRDLPRRTPARVVALRGNHEDAWLEILDHGWPEFVLPRSHGCLEALRSFERRPQPSPDEQPDPKELKRLLKGSFLPRAVVKWMRSLPYFHEDEHAIYVHAGLPYGPRGFLHPAQAQVEAPRALLWLRDQRFFRDYRGKLVVFGHTSTELLPPELSSYTPEDPADLWAGPSTVGLDTRCGRGGFLTALELPARLVYESR</sequence>
<dbReference type="AlphaFoldDB" id="A0A017SUT3"/>
<evidence type="ECO:0000313" key="2">
    <source>
        <dbReference type="EMBL" id="EYF00734.1"/>
    </source>
</evidence>
<dbReference type="GO" id="GO:0005737">
    <property type="term" value="C:cytoplasm"/>
    <property type="evidence" value="ECO:0007669"/>
    <property type="project" value="TreeGrafter"/>
</dbReference>
<organism evidence="2 3">
    <name type="scientific">Chondromyces apiculatus DSM 436</name>
    <dbReference type="NCBI Taxonomy" id="1192034"/>
    <lineage>
        <taxon>Bacteria</taxon>
        <taxon>Pseudomonadati</taxon>
        <taxon>Myxococcota</taxon>
        <taxon>Polyangia</taxon>
        <taxon>Polyangiales</taxon>
        <taxon>Polyangiaceae</taxon>
        <taxon>Chondromyces</taxon>
    </lineage>
</organism>
<dbReference type="CDD" id="cd00144">
    <property type="entry name" value="MPP_PPP_family"/>
    <property type="match status" value="1"/>
</dbReference>
<dbReference type="InterPro" id="IPR029052">
    <property type="entry name" value="Metallo-depent_PP-like"/>
</dbReference>
<name>A0A017SUT3_9BACT</name>
<keyword evidence="3" id="KW-1185">Reference proteome</keyword>
<dbReference type="Gene3D" id="3.60.21.10">
    <property type="match status" value="1"/>
</dbReference>
<dbReference type="SUPFAM" id="SSF56300">
    <property type="entry name" value="Metallo-dependent phosphatases"/>
    <property type="match status" value="1"/>
</dbReference>
<dbReference type="PROSITE" id="PS00125">
    <property type="entry name" value="SER_THR_PHOSPHATASE"/>
    <property type="match status" value="1"/>
</dbReference>
<reference evidence="2 3" key="1">
    <citation type="submission" date="2013-05" db="EMBL/GenBank/DDBJ databases">
        <title>Genome assembly of Chondromyces apiculatus DSM 436.</title>
        <authorList>
            <person name="Sharma G."/>
            <person name="Khatri I."/>
            <person name="Kaur C."/>
            <person name="Mayilraj S."/>
            <person name="Subramanian S."/>
        </authorList>
    </citation>
    <scope>NUCLEOTIDE SEQUENCE [LARGE SCALE GENOMIC DNA]</scope>
    <source>
        <strain evidence="2 3">DSM 436</strain>
    </source>
</reference>
<feature type="domain" description="Serine/threonine specific protein phosphatases" evidence="1">
    <location>
        <begin position="83"/>
        <end position="88"/>
    </location>
</feature>
<dbReference type="InterPro" id="IPR004843">
    <property type="entry name" value="Calcineurin-like_PHP"/>
</dbReference>
<gene>
    <name evidence="2" type="ORF">CAP_0302</name>
</gene>
<dbReference type="PANTHER" id="PTHR42850">
    <property type="entry name" value="METALLOPHOSPHOESTERASE"/>
    <property type="match status" value="1"/>
</dbReference>
<accession>A0A017SUT3</accession>
<dbReference type="STRING" id="1192034.CAP_0302"/>
<protein>
    <submittedName>
        <fullName evidence="2">Serine/threonine protein phosphatase</fullName>
    </submittedName>
</protein>
<dbReference type="PANTHER" id="PTHR42850:SF4">
    <property type="entry name" value="ZINC-DEPENDENT ENDOPOLYPHOSPHATASE"/>
    <property type="match status" value="1"/>
</dbReference>
<proteinExistence type="predicted"/>
<dbReference type="OrthoDB" id="9807890at2"/>
<dbReference type="Proteomes" id="UP000019678">
    <property type="component" value="Unassembled WGS sequence"/>
</dbReference>
<dbReference type="GO" id="GO:0008803">
    <property type="term" value="F:bis(5'-nucleosyl)-tetraphosphatase (symmetrical) activity"/>
    <property type="evidence" value="ECO:0007669"/>
    <property type="project" value="TreeGrafter"/>
</dbReference>
<evidence type="ECO:0000313" key="3">
    <source>
        <dbReference type="Proteomes" id="UP000019678"/>
    </source>
</evidence>
<dbReference type="Pfam" id="PF00149">
    <property type="entry name" value="Metallophos"/>
    <property type="match status" value="1"/>
</dbReference>
<dbReference type="RefSeq" id="WP_156041556.1">
    <property type="nucleotide sequence ID" value="NZ_ASRX01000100.1"/>
</dbReference>
<dbReference type="InterPro" id="IPR050126">
    <property type="entry name" value="Ap4A_hydrolase"/>
</dbReference>
<dbReference type="GO" id="GO:0110154">
    <property type="term" value="P:RNA decapping"/>
    <property type="evidence" value="ECO:0007669"/>
    <property type="project" value="TreeGrafter"/>
</dbReference>
<dbReference type="eggNOG" id="COG0639">
    <property type="taxonomic scope" value="Bacteria"/>
</dbReference>
<dbReference type="GO" id="GO:0016791">
    <property type="term" value="F:phosphatase activity"/>
    <property type="evidence" value="ECO:0007669"/>
    <property type="project" value="TreeGrafter"/>
</dbReference>
<dbReference type="InterPro" id="IPR006186">
    <property type="entry name" value="Ser/Thr-sp_prot-phosphatase"/>
</dbReference>
<dbReference type="EMBL" id="ASRX01000100">
    <property type="protein sequence ID" value="EYF00734.1"/>
    <property type="molecule type" value="Genomic_DNA"/>
</dbReference>
<evidence type="ECO:0000259" key="1">
    <source>
        <dbReference type="PROSITE" id="PS00125"/>
    </source>
</evidence>